<dbReference type="Proteomes" id="UP000523821">
    <property type="component" value="Unassembled WGS sequence"/>
</dbReference>
<dbReference type="InterPro" id="IPR035093">
    <property type="entry name" value="RelE/ParE_toxin_dom_sf"/>
</dbReference>
<evidence type="ECO:0000313" key="2">
    <source>
        <dbReference type="Proteomes" id="UP000523821"/>
    </source>
</evidence>
<dbReference type="SUPFAM" id="SSF143011">
    <property type="entry name" value="RelE-like"/>
    <property type="match status" value="1"/>
</dbReference>
<name>A0A7W9CTW2_9HYPH</name>
<evidence type="ECO:0000313" key="1">
    <source>
        <dbReference type="EMBL" id="MBB5751792.1"/>
    </source>
</evidence>
<dbReference type="AlphaFoldDB" id="A0A7W9CTW2"/>
<reference evidence="1 2" key="1">
    <citation type="submission" date="2020-08" db="EMBL/GenBank/DDBJ databases">
        <title>Genomic Encyclopedia of Type Strains, Phase IV (KMG-IV): sequencing the most valuable type-strain genomes for metagenomic binning, comparative biology and taxonomic classification.</title>
        <authorList>
            <person name="Goeker M."/>
        </authorList>
    </citation>
    <scope>NUCLEOTIDE SEQUENCE [LARGE SCALE GENOMIC DNA]</scope>
    <source>
        <strain evidence="1 2">DSM 16268</strain>
    </source>
</reference>
<dbReference type="Gene3D" id="3.30.2310.20">
    <property type="entry name" value="RelE-like"/>
    <property type="match status" value="1"/>
</dbReference>
<dbReference type="RefSeq" id="WP_343061073.1">
    <property type="nucleotide sequence ID" value="NZ_JACHOO010000002.1"/>
</dbReference>
<protein>
    <submittedName>
        <fullName evidence="1">mRNA interferase RelE/StbE</fullName>
    </submittedName>
</protein>
<keyword evidence="2" id="KW-1185">Reference proteome</keyword>
<proteinExistence type="predicted"/>
<dbReference type="EMBL" id="JACHOO010000002">
    <property type="protein sequence ID" value="MBB5751792.1"/>
    <property type="molecule type" value="Genomic_DNA"/>
</dbReference>
<accession>A0A7W9CTW2</accession>
<organism evidence="1 2">
    <name type="scientific">Prosthecomicrobium pneumaticum</name>
    <dbReference type="NCBI Taxonomy" id="81895"/>
    <lineage>
        <taxon>Bacteria</taxon>
        <taxon>Pseudomonadati</taxon>
        <taxon>Pseudomonadota</taxon>
        <taxon>Alphaproteobacteria</taxon>
        <taxon>Hyphomicrobiales</taxon>
        <taxon>Kaistiaceae</taxon>
        <taxon>Prosthecomicrobium</taxon>
    </lineage>
</organism>
<sequence>MKQVVYSKAALHVLQRDASEYSGAHSRQGGAICTGPAVARNNVRALQGESGHLRLRVGDWRIIFTEDGRVVAIIRISPRGSAYE</sequence>
<comment type="caution">
    <text evidence="1">The sequence shown here is derived from an EMBL/GenBank/DDBJ whole genome shotgun (WGS) entry which is preliminary data.</text>
</comment>
<gene>
    <name evidence="1" type="ORF">GGQ63_000844</name>
</gene>